<dbReference type="GO" id="GO:0046654">
    <property type="term" value="P:tetrahydrofolate biosynthetic process"/>
    <property type="evidence" value="ECO:0007669"/>
    <property type="project" value="InterPro"/>
</dbReference>
<evidence type="ECO:0000256" key="3">
    <source>
        <dbReference type="ARBA" id="ARBA00022563"/>
    </source>
</evidence>
<evidence type="ECO:0000256" key="2">
    <source>
        <dbReference type="ARBA" id="ARBA00012856"/>
    </source>
</evidence>
<keyword evidence="4" id="KW-0521">NADP</keyword>
<sequence>MTMEAIVAYDINKGISKNDSIPWNIPEDMKFFKNTTLKNVVIMGKNTFASLNYKPLKDRLNVVITRKPELYFNYAAENSNLIFTDNENIHLDIIRNSNEYANRFYFLNKHFKIFYIGGEQIYKTFIPFCDVVWVTKIKKNYECDLVFSKDMDNDINFISECLKTNDLYDIIKYTKV</sequence>
<evidence type="ECO:0000259" key="6">
    <source>
        <dbReference type="PROSITE" id="PS51330"/>
    </source>
</evidence>
<accession>A0A6C0HQD6</accession>
<dbReference type="GO" id="GO:0004146">
    <property type="term" value="F:dihydrofolate reductase activity"/>
    <property type="evidence" value="ECO:0007669"/>
    <property type="project" value="UniProtKB-EC"/>
</dbReference>
<reference evidence="7" key="1">
    <citation type="journal article" date="2020" name="Nature">
        <title>Giant virus diversity and host interactions through global metagenomics.</title>
        <authorList>
            <person name="Schulz F."/>
            <person name="Roux S."/>
            <person name="Paez-Espino D."/>
            <person name="Jungbluth S."/>
            <person name="Walsh D.A."/>
            <person name="Denef V.J."/>
            <person name="McMahon K.D."/>
            <person name="Konstantinidis K.T."/>
            <person name="Eloe-Fadrosh E.A."/>
            <person name="Kyrpides N.C."/>
            <person name="Woyke T."/>
        </authorList>
    </citation>
    <scope>NUCLEOTIDE SEQUENCE</scope>
    <source>
        <strain evidence="7">GVMAG-M-3300023184-165</strain>
    </source>
</reference>
<dbReference type="GO" id="GO:0046452">
    <property type="term" value="P:dihydrofolate metabolic process"/>
    <property type="evidence" value="ECO:0007669"/>
    <property type="project" value="TreeGrafter"/>
</dbReference>
<dbReference type="GO" id="GO:0046655">
    <property type="term" value="P:folic acid metabolic process"/>
    <property type="evidence" value="ECO:0007669"/>
    <property type="project" value="TreeGrafter"/>
</dbReference>
<dbReference type="CDD" id="cd00209">
    <property type="entry name" value="DHFR"/>
    <property type="match status" value="1"/>
</dbReference>
<dbReference type="InterPro" id="IPR012259">
    <property type="entry name" value="DHFR"/>
</dbReference>
<dbReference type="SUPFAM" id="SSF53597">
    <property type="entry name" value="Dihydrofolate reductase-like"/>
    <property type="match status" value="1"/>
</dbReference>
<evidence type="ECO:0000256" key="1">
    <source>
        <dbReference type="ARBA" id="ARBA00004903"/>
    </source>
</evidence>
<comment type="pathway">
    <text evidence="1">Cofactor biosynthesis; tetrahydrofolate biosynthesis; 5,6,7,8-tetrahydrofolate from 7,8-dihydrofolate: step 1/1.</text>
</comment>
<name>A0A6C0HQD6_9ZZZZ</name>
<protein>
    <recommendedName>
        <fullName evidence="2">dihydrofolate reductase</fullName>
        <ecNumber evidence="2">1.5.1.3</ecNumber>
    </recommendedName>
</protein>
<dbReference type="EC" id="1.5.1.3" evidence="2"/>
<dbReference type="Pfam" id="PF00186">
    <property type="entry name" value="DHFR_1"/>
    <property type="match status" value="1"/>
</dbReference>
<evidence type="ECO:0000256" key="5">
    <source>
        <dbReference type="ARBA" id="ARBA00023002"/>
    </source>
</evidence>
<dbReference type="PROSITE" id="PS51330">
    <property type="entry name" value="DHFR_2"/>
    <property type="match status" value="1"/>
</dbReference>
<dbReference type="Gene3D" id="3.40.430.10">
    <property type="entry name" value="Dihydrofolate Reductase, subunit A"/>
    <property type="match status" value="1"/>
</dbReference>
<dbReference type="EMBL" id="MN740002">
    <property type="protein sequence ID" value="QHT82634.1"/>
    <property type="molecule type" value="Genomic_DNA"/>
</dbReference>
<evidence type="ECO:0000313" key="7">
    <source>
        <dbReference type="EMBL" id="QHT82634.1"/>
    </source>
</evidence>
<dbReference type="GO" id="GO:0006730">
    <property type="term" value="P:one-carbon metabolic process"/>
    <property type="evidence" value="ECO:0007669"/>
    <property type="project" value="UniProtKB-KW"/>
</dbReference>
<proteinExistence type="predicted"/>
<organism evidence="7">
    <name type="scientific">viral metagenome</name>
    <dbReference type="NCBI Taxonomy" id="1070528"/>
    <lineage>
        <taxon>unclassified sequences</taxon>
        <taxon>metagenomes</taxon>
        <taxon>organismal metagenomes</taxon>
    </lineage>
</organism>
<dbReference type="GO" id="GO:0005739">
    <property type="term" value="C:mitochondrion"/>
    <property type="evidence" value="ECO:0007669"/>
    <property type="project" value="TreeGrafter"/>
</dbReference>
<dbReference type="GO" id="GO:0050661">
    <property type="term" value="F:NADP binding"/>
    <property type="evidence" value="ECO:0007669"/>
    <property type="project" value="InterPro"/>
</dbReference>
<keyword evidence="5" id="KW-0560">Oxidoreductase</keyword>
<dbReference type="PRINTS" id="PR00070">
    <property type="entry name" value="DHFR"/>
</dbReference>
<keyword evidence="3" id="KW-0554">One-carbon metabolism</keyword>
<dbReference type="PANTHER" id="PTHR48069">
    <property type="entry name" value="DIHYDROFOLATE REDUCTASE"/>
    <property type="match status" value="1"/>
</dbReference>
<dbReference type="InterPro" id="IPR001796">
    <property type="entry name" value="DHFR_dom"/>
</dbReference>
<dbReference type="AlphaFoldDB" id="A0A6C0HQD6"/>
<evidence type="ECO:0000256" key="4">
    <source>
        <dbReference type="ARBA" id="ARBA00022857"/>
    </source>
</evidence>
<feature type="domain" description="DHFR" evidence="6">
    <location>
        <begin position="2"/>
        <end position="176"/>
    </location>
</feature>
<dbReference type="PANTHER" id="PTHR48069:SF3">
    <property type="entry name" value="DIHYDROFOLATE REDUCTASE"/>
    <property type="match status" value="1"/>
</dbReference>
<dbReference type="InterPro" id="IPR024072">
    <property type="entry name" value="DHFR-like_dom_sf"/>
</dbReference>